<reference evidence="10 11" key="1">
    <citation type="submission" date="2020-08" db="EMBL/GenBank/DDBJ databases">
        <title>Complete Genome Sequence of Effusibacillus dendaii Strain skT53, Isolated from Farmland soil.</title>
        <authorList>
            <person name="Konishi T."/>
            <person name="Kawasaki H."/>
        </authorList>
    </citation>
    <scope>NUCLEOTIDE SEQUENCE [LARGE SCALE GENOMIC DNA]</scope>
    <source>
        <strain evidence="11">skT53</strain>
    </source>
</reference>
<name>A0A7I8DEB3_9BACL</name>
<keyword evidence="4" id="KW-1003">Cell membrane</keyword>
<dbReference type="Proteomes" id="UP000593802">
    <property type="component" value="Chromosome"/>
</dbReference>
<dbReference type="Gene3D" id="1.20.1250.20">
    <property type="entry name" value="MFS general substrate transporter like domains"/>
    <property type="match status" value="1"/>
</dbReference>
<feature type="transmembrane region" description="Helical" evidence="8">
    <location>
        <begin position="119"/>
        <end position="142"/>
    </location>
</feature>
<feature type="transmembrane region" description="Helical" evidence="8">
    <location>
        <begin position="321"/>
        <end position="343"/>
    </location>
</feature>
<evidence type="ECO:0000256" key="4">
    <source>
        <dbReference type="ARBA" id="ARBA00022475"/>
    </source>
</evidence>
<comment type="subcellular location">
    <subcellularLocation>
        <location evidence="1">Cell membrane</location>
        <topology evidence="1">Multi-pass membrane protein</topology>
    </subcellularLocation>
</comment>
<comment type="similarity">
    <text evidence="2">Belongs to the major facilitator superfamily.</text>
</comment>
<evidence type="ECO:0000259" key="9">
    <source>
        <dbReference type="PROSITE" id="PS50850"/>
    </source>
</evidence>
<dbReference type="EMBL" id="AP023366">
    <property type="protein sequence ID" value="BCJ88548.1"/>
    <property type="molecule type" value="Genomic_DNA"/>
</dbReference>
<keyword evidence="3" id="KW-0813">Transport</keyword>
<dbReference type="RefSeq" id="WP_200759135.1">
    <property type="nucleotide sequence ID" value="NZ_AP023366.1"/>
</dbReference>
<feature type="transmembrane region" description="Helical" evidence="8">
    <location>
        <begin position="355"/>
        <end position="376"/>
    </location>
</feature>
<feature type="transmembrane region" description="Helical" evidence="8">
    <location>
        <begin position="265"/>
        <end position="286"/>
    </location>
</feature>
<keyword evidence="7 8" id="KW-0472">Membrane</keyword>
<evidence type="ECO:0000313" key="10">
    <source>
        <dbReference type="EMBL" id="BCJ88548.1"/>
    </source>
</evidence>
<dbReference type="SUPFAM" id="SSF103473">
    <property type="entry name" value="MFS general substrate transporter"/>
    <property type="match status" value="1"/>
</dbReference>
<dbReference type="PROSITE" id="PS50850">
    <property type="entry name" value="MFS"/>
    <property type="match status" value="1"/>
</dbReference>
<dbReference type="AlphaFoldDB" id="A0A7I8DEB3"/>
<feature type="transmembrane region" description="Helical" evidence="8">
    <location>
        <begin position="382"/>
        <end position="400"/>
    </location>
</feature>
<proteinExistence type="inferred from homology"/>
<keyword evidence="5 8" id="KW-0812">Transmembrane</keyword>
<protein>
    <submittedName>
        <fullName evidence="10">MFS transporter</fullName>
    </submittedName>
</protein>
<evidence type="ECO:0000256" key="5">
    <source>
        <dbReference type="ARBA" id="ARBA00022692"/>
    </source>
</evidence>
<dbReference type="PANTHER" id="PTHR43271:SF1">
    <property type="entry name" value="INNER MEMBRANE TRANSPORT PROTEIN YNFM"/>
    <property type="match status" value="1"/>
</dbReference>
<dbReference type="InterPro" id="IPR011701">
    <property type="entry name" value="MFS"/>
</dbReference>
<feature type="transmembrane region" description="Helical" evidence="8">
    <location>
        <begin position="58"/>
        <end position="83"/>
    </location>
</feature>
<feature type="transmembrane region" description="Helical" evidence="8">
    <location>
        <begin position="149"/>
        <end position="171"/>
    </location>
</feature>
<feature type="domain" description="Major facilitator superfamily (MFS) profile" evidence="9">
    <location>
        <begin position="29"/>
        <end position="405"/>
    </location>
</feature>
<dbReference type="CDD" id="cd17324">
    <property type="entry name" value="MFS_NepI_like"/>
    <property type="match status" value="1"/>
</dbReference>
<feature type="transmembrane region" description="Helical" evidence="8">
    <location>
        <begin position="26"/>
        <end position="46"/>
    </location>
</feature>
<keyword evidence="6 8" id="KW-1133">Transmembrane helix</keyword>
<evidence type="ECO:0000256" key="1">
    <source>
        <dbReference type="ARBA" id="ARBA00004651"/>
    </source>
</evidence>
<dbReference type="GO" id="GO:0022857">
    <property type="term" value="F:transmembrane transporter activity"/>
    <property type="evidence" value="ECO:0007669"/>
    <property type="project" value="InterPro"/>
</dbReference>
<dbReference type="PANTHER" id="PTHR43271">
    <property type="entry name" value="BLL2771 PROTEIN"/>
    <property type="match status" value="1"/>
</dbReference>
<accession>A0A7I8DEB3</accession>
<evidence type="ECO:0000256" key="2">
    <source>
        <dbReference type="ARBA" id="ARBA00008335"/>
    </source>
</evidence>
<dbReference type="KEGG" id="eff:skT53_35330"/>
<evidence type="ECO:0000256" key="6">
    <source>
        <dbReference type="ARBA" id="ARBA00022989"/>
    </source>
</evidence>
<evidence type="ECO:0000256" key="3">
    <source>
        <dbReference type="ARBA" id="ARBA00022448"/>
    </source>
</evidence>
<feature type="transmembrane region" description="Helical" evidence="8">
    <location>
        <begin position="183"/>
        <end position="203"/>
    </location>
</feature>
<dbReference type="InterPro" id="IPR036259">
    <property type="entry name" value="MFS_trans_sf"/>
</dbReference>
<feature type="transmembrane region" description="Helical" evidence="8">
    <location>
        <begin position="95"/>
        <end position="113"/>
    </location>
</feature>
<gene>
    <name evidence="10" type="ORF">skT53_35330</name>
</gene>
<dbReference type="GO" id="GO:0005886">
    <property type="term" value="C:plasma membrane"/>
    <property type="evidence" value="ECO:0007669"/>
    <property type="project" value="UniProtKB-SubCell"/>
</dbReference>
<dbReference type="Pfam" id="PF07690">
    <property type="entry name" value="MFS_1"/>
    <property type="match status" value="1"/>
</dbReference>
<feature type="transmembrane region" description="Helical" evidence="8">
    <location>
        <begin position="298"/>
        <end position="315"/>
    </location>
</feature>
<evidence type="ECO:0000256" key="8">
    <source>
        <dbReference type="SAM" id="Phobius"/>
    </source>
</evidence>
<sequence>MKTMDIEVEQIQSSPVMRILPGTRPFWQATIALSIASFLTFATIYLTQPLLPIFTKEFGVSPAVSSLSVSLTIFSLGLGLLFYGPLSDAVGRKPVMFWSMALSVIPTLLTPFVDNFYTLLGLRMVEGFCLAGLPAVAMAYLAEEYSPGALGLAVGLYISGNTLGGMGGRIVSGIMVDFFSWRASFFLFGIITLLGLAVFYFLLPASRFFSAKPFNLKDAVLSMFRHLRSESLRYSFLIGFLLMFCFVGIYNYLTFLLSGAPYRLSSSLIGSLFLTYFAGTVSSTLTGRVLDRIGGKKTIFMGLILAVIGLCMLLIPSLLGIIAGLLVFCFGFFGAHASASAWVNQHATEARASASGLYLIFYYAGGSLGSTLLGFLWKLGGWTGVVEGAIAAMLLAFWAATRLHK</sequence>
<evidence type="ECO:0000313" key="11">
    <source>
        <dbReference type="Proteomes" id="UP000593802"/>
    </source>
</evidence>
<evidence type="ECO:0000256" key="7">
    <source>
        <dbReference type="ARBA" id="ARBA00023136"/>
    </source>
</evidence>
<dbReference type="InterPro" id="IPR020846">
    <property type="entry name" value="MFS_dom"/>
</dbReference>
<keyword evidence="11" id="KW-1185">Reference proteome</keyword>
<feature type="transmembrane region" description="Helical" evidence="8">
    <location>
        <begin position="232"/>
        <end position="253"/>
    </location>
</feature>
<organism evidence="10 11">
    <name type="scientific">Effusibacillus dendaii</name>
    <dbReference type="NCBI Taxonomy" id="2743772"/>
    <lineage>
        <taxon>Bacteria</taxon>
        <taxon>Bacillati</taxon>
        <taxon>Bacillota</taxon>
        <taxon>Bacilli</taxon>
        <taxon>Bacillales</taxon>
        <taxon>Alicyclobacillaceae</taxon>
        <taxon>Effusibacillus</taxon>
    </lineage>
</organism>